<dbReference type="PANTHER" id="PTHR12039">
    <property type="entry name" value="NICOTINAMIDE MONONUCLEOTIDE ADENYLYLTRANSFERASE"/>
    <property type="match status" value="1"/>
</dbReference>
<dbReference type="Gene3D" id="3.40.50.620">
    <property type="entry name" value="HUPs"/>
    <property type="match status" value="1"/>
</dbReference>
<dbReference type="GO" id="GO:0009435">
    <property type="term" value="P:NAD+ biosynthetic process"/>
    <property type="evidence" value="ECO:0007669"/>
    <property type="project" value="TreeGrafter"/>
</dbReference>
<proteinExistence type="predicted"/>
<feature type="domain" description="Cytidyltransferase-like" evidence="1">
    <location>
        <begin position="23"/>
        <end position="109"/>
    </location>
</feature>
<dbReference type="GO" id="GO:0000309">
    <property type="term" value="F:nicotinamide-nucleotide adenylyltransferase activity"/>
    <property type="evidence" value="ECO:0007669"/>
    <property type="project" value="TreeGrafter"/>
</dbReference>
<gene>
    <name evidence="2" type="ORF">Syun_029061</name>
</gene>
<accession>A0AAP0HJ40</accession>
<protein>
    <recommendedName>
        <fullName evidence="1">Cytidyltransferase-like domain-containing protein</fullName>
    </recommendedName>
</protein>
<dbReference type="InterPro" id="IPR014729">
    <property type="entry name" value="Rossmann-like_a/b/a_fold"/>
</dbReference>
<organism evidence="2 3">
    <name type="scientific">Stephania yunnanensis</name>
    <dbReference type="NCBI Taxonomy" id="152371"/>
    <lineage>
        <taxon>Eukaryota</taxon>
        <taxon>Viridiplantae</taxon>
        <taxon>Streptophyta</taxon>
        <taxon>Embryophyta</taxon>
        <taxon>Tracheophyta</taxon>
        <taxon>Spermatophyta</taxon>
        <taxon>Magnoliopsida</taxon>
        <taxon>Ranunculales</taxon>
        <taxon>Menispermaceae</taxon>
        <taxon>Menispermoideae</taxon>
        <taxon>Cissampelideae</taxon>
        <taxon>Stephania</taxon>
    </lineage>
</organism>
<sequence length="227" mass="25576">MRPSVCRRCLPKIGASEALSQLARDALESEGYHVIGGYMSPVNDAYGKKGLIPANHRIQMCNLACRSSSFIVVDPWEARNVFARQCKVATSVHSRFVLTRIKNRTSENGLISRESLKVMLVCSSDLVESFSKPGVWIPEQLQRRRQELTQTTPDQPVDNEAVYYKVSGDYPKGCVYSLRSLWRKKRIYVDPDASTSQRGGGNARAHVWNGNGVAECWRKGRKKIGWK</sequence>
<evidence type="ECO:0000259" key="1">
    <source>
        <dbReference type="Pfam" id="PF01467"/>
    </source>
</evidence>
<name>A0AAP0HJ40_9MAGN</name>
<evidence type="ECO:0000313" key="3">
    <source>
        <dbReference type="Proteomes" id="UP001420932"/>
    </source>
</evidence>
<reference evidence="2 3" key="1">
    <citation type="submission" date="2024-01" db="EMBL/GenBank/DDBJ databases">
        <title>Genome assemblies of Stephania.</title>
        <authorList>
            <person name="Yang L."/>
        </authorList>
    </citation>
    <scope>NUCLEOTIDE SEQUENCE [LARGE SCALE GENOMIC DNA]</scope>
    <source>
        <strain evidence="2">YNDBR</strain>
        <tissue evidence="2">Leaf</tissue>
    </source>
</reference>
<comment type="caution">
    <text evidence="2">The sequence shown here is derived from an EMBL/GenBank/DDBJ whole genome shotgun (WGS) entry which is preliminary data.</text>
</comment>
<dbReference type="PANTHER" id="PTHR12039:SF0">
    <property type="entry name" value="NICOTINAMIDE-NUCLEOTIDE ADENYLYLTRANSFERASE"/>
    <property type="match status" value="1"/>
</dbReference>
<dbReference type="EMBL" id="JBBNAF010000013">
    <property type="protein sequence ID" value="KAK9086667.1"/>
    <property type="molecule type" value="Genomic_DNA"/>
</dbReference>
<dbReference type="Pfam" id="PF01467">
    <property type="entry name" value="CTP_transf_like"/>
    <property type="match status" value="1"/>
</dbReference>
<dbReference type="Proteomes" id="UP001420932">
    <property type="component" value="Unassembled WGS sequence"/>
</dbReference>
<dbReference type="InterPro" id="IPR004821">
    <property type="entry name" value="Cyt_trans-like"/>
</dbReference>
<dbReference type="SUPFAM" id="SSF52374">
    <property type="entry name" value="Nucleotidylyl transferase"/>
    <property type="match status" value="1"/>
</dbReference>
<dbReference type="InterPro" id="IPR051182">
    <property type="entry name" value="Euk_NMN_adenylyltrnsfrase"/>
</dbReference>
<keyword evidence="3" id="KW-1185">Reference proteome</keyword>
<dbReference type="AlphaFoldDB" id="A0AAP0HJ40"/>
<evidence type="ECO:0000313" key="2">
    <source>
        <dbReference type="EMBL" id="KAK9086667.1"/>
    </source>
</evidence>
<dbReference type="GO" id="GO:0004515">
    <property type="term" value="F:nicotinate-nucleotide adenylyltransferase activity"/>
    <property type="evidence" value="ECO:0007669"/>
    <property type="project" value="TreeGrafter"/>
</dbReference>